<dbReference type="EMBL" id="JACAZI010000007">
    <property type="protein sequence ID" value="KAF7356474.1"/>
    <property type="molecule type" value="Genomic_DNA"/>
</dbReference>
<gene>
    <name evidence="1" type="ORF">MVEN_00980500</name>
</gene>
<accession>A0A8H6YCH4</accession>
<organism evidence="1 2">
    <name type="scientific">Mycena venus</name>
    <dbReference type="NCBI Taxonomy" id="2733690"/>
    <lineage>
        <taxon>Eukaryota</taxon>
        <taxon>Fungi</taxon>
        <taxon>Dikarya</taxon>
        <taxon>Basidiomycota</taxon>
        <taxon>Agaricomycotina</taxon>
        <taxon>Agaricomycetes</taxon>
        <taxon>Agaricomycetidae</taxon>
        <taxon>Agaricales</taxon>
        <taxon>Marasmiineae</taxon>
        <taxon>Mycenaceae</taxon>
        <taxon>Mycena</taxon>
    </lineage>
</organism>
<evidence type="ECO:0000313" key="2">
    <source>
        <dbReference type="Proteomes" id="UP000620124"/>
    </source>
</evidence>
<protein>
    <submittedName>
        <fullName evidence="1">Uncharacterized protein</fullName>
    </submittedName>
</protein>
<evidence type="ECO:0000313" key="1">
    <source>
        <dbReference type="EMBL" id="KAF7356474.1"/>
    </source>
</evidence>
<reference evidence="1" key="1">
    <citation type="submission" date="2020-05" db="EMBL/GenBank/DDBJ databases">
        <title>Mycena genomes resolve the evolution of fungal bioluminescence.</title>
        <authorList>
            <person name="Tsai I.J."/>
        </authorList>
    </citation>
    <scope>NUCLEOTIDE SEQUENCE</scope>
    <source>
        <strain evidence="1">CCC161011</strain>
    </source>
</reference>
<dbReference type="AlphaFoldDB" id="A0A8H6YCH4"/>
<name>A0A8H6YCH4_9AGAR</name>
<sequence length="358" mass="40491">MSANARDISNVVLDFVNSDRYAPEPLFDVPPEDWPLMLDLDETHAPDTKDLSQALLRDDLSTTGKEVLEFGLFLLISGPESDALRGMPSDFLQIVRQSVIRTEALEAIFRKIHPSLFDREVRGQLDACFQYLVGYAWENILSRNIDILEAWLRRIFGPVLEAAATAFKAYKPRRDTFSSRAEAREKKRKTSVVNFLKNIYAIQAPAHKPVDQENFDISASSTIGSPRQAILYSPPAIPEFNPDAYSPFDASFLSRRQILPSTPESPLRRFQVWTVPSPFNLEAVLGTPGRPDDRPSNDAFMPTVQALLPPFQHVAPRTQTPTPEPLRRVSEDELKQLFYEFTESKTSPPRQPLTPTNH</sequence>
<keyword evidence="2" id="KW-1185">Reference proteome</keyword>
<dbReference type="Proteomes" id="UP000620124">
    <property type="component" value="Unassembled WGS sequence"/>
</dbReference>
<proteinExistence type="predicted"/>
<dbReference type="OrthoDB" id="3063519at2759"/>
<comment type="caution">
    <text evidence="1">The sequence shown here is derived from an EMBL/GenBank/DDBJ whole genome shotgun (WGS) entry which is preliminary data.</text>
</comment>